<keyword evidence="3" id="KW-0862">Zinc</keyword>
<dbReference type="PROSITE" id="PS50808">
    <property type="entry name" value="ZF_BED"/>
    <property type="match status" value="1"/>
</dbReference>
<dbReference type="GO" id="GO:0003677">
    <property type="term" value="F:DNA binding"/>
    <property type="evidence" value="ECO:0007669"/>
    <property type="project" value="InterPro"/>
</dbReference>
<dbReference type="SMART" id="SM00614">
    <property type="entry name" value="ZnF_BED"/>
    <property type="match status" value="1"/>
</dbReference>
<gene>
    <name evidence="8" type="primary">LOC6900598</name>
</gene>
<dbReference type="InParanoid" id="A0A6I8V0M9"/>
<protein>
    <submittedName>
        <fullName evidence="8">Uncharacterized protein isoform X1</fullName>
    </submittedName>
</protein>
<organism evidence="7 8">
    <name type="scientific">Drosophila pseudoobscura pseudoobscura</name>
    <name type="common">Fruit fly</name>
    <dbReference type="NCBI Taxonomy" id="46245"/>
    <lineage>
        <taxon>Eukaryota</taxon>
        <taxon>Metazoa</taxon>
        <taxon>Ecdysozoa</taxon>
        <taxon>Arthropoda</taxon>
        <taxon>Hexapoda</taxon>
        <taxon>Insecta</taxon>
        <taxon>Pterygota</taxon>
        <taxon>Neoptera</taxon>
        <taxon>Endopterygota</taxon>
        <taxon>Diptera</taxon>
        <taxon>Brachycera</taxon>
        <taxon>Muscomorpha</taxon>
        <taxon>Ephydroidea</taxon>
        <taxon>Drosophilidae</taxon>
        <taxon>Drosophila</taxon>
        <taxon>Sophophora</taxon>
    </lineage>
</organism>
<dbReference type="Proteomes" id="UP000001819">
    <property type="component" value="Chromosome X"/>
</dbReference>
<keyword evidence="2 4" id="KW-0863">Zinc-finger</keyword>
<evidence type="ECO:0000256" key="1">
    <source>
        <dbReference type="ARBA" id="ARBA00022723"/>
    </source>
</evidence>
<dbReference type="ExpressionAtlas" id="A0A6I8V0M9">
    <property type="expression patterns" value="baseline"/>
</dbReference>
<reference evidence="8" key="1">
    <citation type="submission" date="2025-08" db="UniProtKB">
        <authorList>
            <consortium name="RefSeq"/>
        </authorList>
    </citation>
    <scope>IDENTIFICATION</scope>
    <source>
        <strain evidence="8">MV-25-SWS-2005</strain>
        <tissue evidence="8">Whole body</tissue>
    </source>
</reference>
<evidence type="ECO:0000256" key="4">
    <source>
        <dbReference type="PROSITE-ProRule" id="PRU00027"/>
    </source>
</evidence>
<dbReference type="FunCoup" id="A0A6I8V0M9">
    <property type="interactions" value="138"/>
</dbReference>
<proteinExistence type="predicted"/>
<feature type="domain" description="BED-type" evidence="6">
    <location>
        <begin position="34"/>
        <end position="90"/>
    </location>
</feature>
<dbReference type="InterPro" id="IPR003656">
    <property type="entry name" value="Znf_BED"/>
</dbReference>
<evidence type="ECO:0000313" key="7">
    <source>
        <dbReference type="Proteomes" id="UP000001819"/>
    </source>
</evidence>
<name>A0A6I8V0M9_DROPS</name>
<dbReference type="RefSeq" id="XP_002134971.2">
    <property type="nucleotide sequence ID" value="XM_002134935.3"/>
</dbReference>
<feature type="compositionally biased region" description="Polar residues" evidence="5">
    <location>
        <begin position="102"/>
        <end position="111"/>
    </location>
</feature>
<evidence type="ECO:0000256" key="3">
    <source>
        <dbReference type="ARBA" id="ARBA00022833"/>
    </source>
</evidence>
<evidence type="ECO:0000256" key="2">
    <source>
        <dbReference type="ARBA" id="ARBA00022771"/>
    </source>
</evidence>
<accession>A0A6I8V0M9</accession>
<dbReference type="KEGG" id="dpo:6900598"/>
<feature type="region of interest" description="Disordered" evidence="5">
    <location>
        <begin position="93"/>
        <end position="125"/>
    </location>
</feature>
<evidence type="ECO:0000256" key="5">
    <source>
        <dbReference type="SAM" id="MobiDB-lite"/>
    </source>
</evidence>
<keyword evidence="7" id="KW-1185">Reference proteome</keyword>
<evidence type="ECO:0000313" key="8">
    <source>
        <dbReference type="RefSeq" id="XP_002134971.2"/>
    </source>
</evidence>
<dbReference type="AlphaFoldDB" id="A0A6I8V0M9"/>
<sequence length="290" mass="33358">MFVINSLEEEKCKESQLDILLKINTGEYVLQKKKKRSSVWNVYREILRSDGSRLKWRYYCVGCKRVMQSTGGTTSNLRIHKCHVRYLKQNGNISADDAPSPVTDSESPSNRTDNERVPSTVESTRANRHRTYADQYEAFYDNKMTPKRQYEMDDEINHLDEQDPVEEFANQRPKVDLGMSSTDTRPLLKLFSEESCSGEREQQSPIVLESPVILEEFQRGTLEPIATKCIQIDPSALSEAESYARSWAHAFLKLSEDQKFYAKRSIDELLVLGRLEKLNISTVTSLTTNL</sequence>
<evidence type="ECO:0000259" key="6">
    <source>
        <dbReference type="PROSITE" id="PS50808"/>
    </source>
</evidence>
<keyword evidence="1" id="KW-0479">Metal-binding</keyword>
<dbReference type="GO" id="GO:0008270">
    <property type="term" value="F:zinc ion binding"/>
    <property type="evidence" value="ECO:0007669"/>
    <property type="project" value="UniProtKB-KW"/>
</dbReference>